<organism evidence="3 4">
    <name type="scientific">Neoarthrinium moseri</name>
    <dbReference type="NCBI Taxonomy" id="1658444"/>
    <lineage>
        <taxon>Eukaryota</taxon>
        <taxon>Fungi</taxon>
        <taxon>Dikarya</taxon>
        <taxon>Ascomycota</taxon>
        <taxon>Pezizomycotina</taxon>
        <taxon>Sordariomycetes</taxon>
        <taxon>Xylariomycetidae</taxon>
        <taxon>Amphisphaeriales</taxon>
        <taxon>Apiosporaceae</taxon>
        <taxon>Neoarthrinium</taxon>
    </lineage>
</organism>
<dbReference type="CDD" id="cd02440">
    <property type="entry name" value="AdoMet_MTases"/>
    <property type="match status" value="1"/>
</dbReference>
<dbReference type="Pfam" id="PF13489">
    <property type="entry name" value="Methyltransf_23"/>
    <property type="match status" value="1"/>
</dbReference>
<gene>
    <name evidence="3" type="ORF">JX265_002864</name>
</gene>
<dbReference type="Gene3D" id="3.40.50.150">
    <property type="entry name" value="Vaccinia Virus protein VP39"/>
    <property type="match status" value="1"/>
</dbReference>
<dbReference type="InterPro" id="IPR029063">
    <property type="entry name" value="SAM-dependent_MTases_sf"/>
</dbReference>
<evidence type="ECO:0000313" key="4">
    <source>
        <dbReference type="Proteomes" id="UP000829685"/>
    </source>
</evidence>
<evidence type="ECO:0000313" key="3">
    <source>
        <dbReference type="EMBL" id="KAI1878687.1"/>
    </source>
</evidence>
<evidence type="ECO:0000256" key="1">
    <source>
        <dbReference type="ARBA" id="ARBA00038158"/>
    </source>
</evidence>
<comment type="caution">
    <text evidence="3">The sequence shown here is derived from an EMBL/GenBank/DDBJ whole genome shotgun (WGS) entry which is preliminary data.</text>
</comment>
<name>A0A9P9WSU7_9PEZI</name>
<feature type="region of interest" description="Disordered" evidence="2">
    <location>
        <begin position="1"/>
        <end position="35"/>
    </location>
</feature>
<dbReference type="AlphaFoldDB" id="A0A9P9WSU7"/>
<dbReference type="PANTHER" id="PTHR43591">
    <property type="entry name" value="METHYLTRANSFERASE"/>
    <property type="match status" value="1"/>
</dbReference>
<reference evidence="3" key="1">
    <citation type="submission" date="2021-03" db="EMBL/GenBank/DDBJ databases">
        <title>Revisited historic fungal species revealed as producer of novel bioactive compounds through whole genome sequencing and comparative genomics.</title>
        <authorList>
            <person name="Vignolle G.A."/>
            <person name="Hochenegger N."/>
            <person name="Mach R.L."/>
            <person name="Mach-Aigner A.R."/>
            <person name="Javad Rahimi M."/>
            <person name="Salim K.A."/>
            <person name="Chan C.M."/>
            <person name="Lim L.B.L."/>
            <person name="Cai F."/>
            <person name="Druzhinina I.S."/>
            <person name="U'Ren J.M."/>
            <person name="Derntl C."/>
        </authorList>
    </citation>
    <scope>NUCLEOTIDE SEQUENCE</scope>
    <source>
        <strain evidence="3">TUCIM 5799</strain>
    </source>
</reference>
<dbReference type="PANTHER" id="PTHR43591:SF14">
    <property type="entry name" value="METHYLTRANSFERASE"/>
    <property type="match status" value="1"/>
</dbReference>
<dbReference type="Proteomes" id="UP000829685">
    <property type="component" value="Unassembled WGS sequence"/>
</dbReference>
<keyword evidence="4" id="KW-1185">Reference proteome</keyword>
<protein>
    <recommendedName>
        <fullName evidence="5">Secondary metabolism regulator LAE1</fullName>
    </recommendedName>
</protein>
<dbReference type="SUPFAM" id="SSF53335">
    <property type="entry name" value="S-adenosyl-L-methionine-dependent methyltransferases"/>
    <property type="match status" value="1"/>
</dbReference>
<dbReference type="GO" id="GO:0008168">
    <property type="term" value="F:methyltransferase activity"/>
    <property type="evidence" value="ECO:0007669"/>
    <property type="project" value="TreeGrafter"/>
</dbReference>
<feature type="compositionally biased region" description="Polar residues" evidence="2">
    <location>
        <begin position="1"/>
        <end position="17"/>
    </location>
</feature>
<evidence type="ECO:0000256" key="2">
    <source>
        <dbReference type="SAM" id="MobiDB-lite"/>
    </source>
</evidence>
<comment type="similarity">
    <text evidence="1">Belongs to the methyltransferase superfamily. LaeA methyltransferase family.</text>
</comment>
<accession>A0A9P9WSU7</accession>
<dbReference type="EMBL" id="JAFIMR010000005">
    <property type="protein sequence ID" value="KAI1878687.1"/>
    <property type="molecule type" value="Genomic_DNA"/>
</dbReference>
<sequence>MSSPENQSSSERPATDNSSRRDAPPQASGAVAPPLDGVSLMNYEFTFQQHVDDRVTASFRIEADPNGSRLESPDTHSITSSISKYRVENGRTFHAYKDGSYMYPNDEQELDRQDYQYVVLKHVMGGKLYFAPWSQEKPPRNVLDIGTGTGQWCIEMGDEFPSANISGTDLSPVQPRDVPENVHFYVEDSREDWQWYAQNETFDYIHTRMTVGAWQDLKEDILQKSYDRLAPGGWFEAQEIQCTILCDDDTMPDDFELKVHFDDLEDASAAIGRPLKLAHKFKQVMREVGFVDVEEVTYKIPINGWPRNRQYKQLGKMWEHNLITGIHAVSVGPLHRVRGLNQNQIQMMLVPVRTAISDSRVHAYHKFFIVWGRKPFPNELQTSAQGSGDATMGGAP</sequence>
<proteinExistence type="inferred from homology"/>
<evidence type="ECO:0008006" key="5">
    <source>
        <dbReference type="Google" id="ProtNLM"/>
    </source>
</evidence>